<dbReference type="InterPro" id="IPR021296">
    <property type="entry name" value="DUF2868"/>
</dbReference>
<accession>D2ZZM9</accession>
<evidence type="ECO:0000313" key="1">
    <source>
        <dbReference type="EMBL" id="EFC87489.1"/>
    </source>
</evidence>
<sequence length="483" mass="54178">MNLAIYYKTPDSRILPTDEKGCDKIFAFSLSLSDDLFMLNPSRKLAELVRILEEGGYIFAGDPVQATEALRHVEGGVEGKIIRRAEMIDRDRRLRHTLEQVRTGSFWLWVVAATMMFSGGFSGTYLLMDSQGLNFFLILAGVLGMNTLMLAVWLATLFLRVKVGRFFSSPATWFRGKDPVNQAVFRLYADEWRQPSARWIAGATSHSLWLCTLSGMLVSVLLLLLVRQYTFNWESTLLTNAASVRAVEMLAWLPSKLGFPAPDARAVVEGRLNGNIADARAWSGLLVGSIACYGILPRLLAWAVCKIFLKTNQSKLDLERPYYQAVIRRWQNKIVDADTRRETVSAVSPKITLNDAPKWAVMLETEWHEGTWFAGRLAQEWLDKGVAVNREEVAALEAELKQKPAQLLIGVRAETVPDRGVLRQIVRLSEAAQGGAVVQLLTERPLSDDLSETLNHWRNALAECDVAWLEPDKAAQEGRLKSQ</sequence>
<reference evidence="1 2" key="1">
    <citation type="submission" date="2009-10" db="EMBL/GenBank/DDBJ databases">
        <authorList>
            <person name="Weinstock G."/>
            <person name="Sodergren E."/>
            <person name="Clifton S."/>
            <person name="Fulton L."/>
            <person name="Fulton B."/>
            <person name="Courtney L."/>
            <person name="Fronick C."/>
            <person name="Harrison M."/>
            <person name="Strong C."/>
            <person name="Farmer C."/>
            <person name="Delahaunty K."/>
            <person name="Markovic C."/>
            <person name="Hall O."/>
            <person name="Minx P."/>
            <person name="Tomlinson C."/>
            <person name="Mitreva M."/>
            <person name="Nelson J."/>
            <person name="Hou S."/>
            <person name="Wollam A."/>
            <person name="Pepin K.H."/>
            <person name="Johnson M."/>
            <person name="Bhonagiri V."/>
            <person name="Nash W.E."/>
            <person name="Warren W."/>
            <person name="Chinwalla A."/>
            <person name="Mardis E.R."/>
            <person name="Wilson R.K."/>
        </authorList>
    </citation>
    <scope>NUCLEOTIDE SEQUENCE [LARGE SCALE GENOMIC DNA]</scope>
    <source>
        <strain evidence="2">ATCC 25996 / DSM 4631 / NCTC 10774 / M26</strain>
    </source>
</reference>
<protein>
    <recommendedName>
        <fullName evidence="3">DUF2868 domain-containing protein</fullName>
    </recommendedName>
</protein>
<dbReference type="eggNOG" id="ENOG502Z9E3">
    <property type="taxonomic scope" value="Bacteria"/>
</dbReference>
<dbReference type="AlphaFoldDB" id="D2ZZM9"/>
<dbReference type="Pfam" id="PF11067">
    <property type="entry name" value="DUF2868"/>
    <property type="match status" value="1"/>
</dbReference>
<proteinExistence type="predicted"/>
<dbReference type="STRING" id="546266.NEIMUCOT_06106"/>
<organism evidence="1 2">
    <name type="scientific">Neisseria mucosa (strain ATCC 25996 / DSM 4631 / NCTC 10774 / M26)</name>
    <dbReference type="NCBI Taxonomy" id="546266"/>
    <lineage>
        <taxon>Bacteria</taxon>
        <taxon>Pseudomonadati</taxon>
        <taxon>Pseudomonadota</taxon>
        <taxon>Betaproteobacteria</taxon>
        <taxon>Neisseriales</taxon>
        <taxon>Neisseriaceae</taxon>
        <taxon>Neisseria</taxon>
    </lineage>
</organism>
<dbReference type="EMBL" id="ACDX02000019">
    <property type="protein sequence ID" value="EFC87489.1"/>
    <property type="molecule type" value="Genomic_DNA"/>
</dbReference>
<evidence type="ECO:0000313" key="2">
    <source>
        <dbReference type="Proteomes" id="UP000003344"/>
    </source>
</evidence>
<evidence type="ECO:0008006" key="3">
    <source>
        <dbReference type="Google" id="ProtNLM"/>
    </source>
</evidence>
<dbReference type="Proteomes" id="UP000003344">
    <property type="component" value="Unassembled WGS sequence"/>
</dbReference>
<gene>
    <name evidence="1" type="ORF">NEIMUCOT_06106</name>
</gene>
<name>D2ZZM9_NEIM2</name>
<comment type="caution">
    <text evidence="1">The sequence shown here is derived from an EMBL/GenBank/DDBJ whole genome shotgun (WGS) entry which is preliminary data.</text>
</comment>